<evidence type="ECO:0000256" key="7">
    <source>
        <dbReference type="ARBA" id="ARBA00023077"/>
    </source>
</evidence>
<evidence type="ECO:0000313" key="16">
    <source>
        <dbReference type="EMBL" id="OLQ81632.1"/>
    </source>
</evidence>
<keyword evidence="17" id="KW-1185">Reference proteome</keyword>
<dbReference type="GO" id="GO:0015232">
    <property type="term" value="F:heme transmembrane transporter activity"/>
    <property type="evidence" value="ECO:0007669"/>
    <property type="project" value="InterPro"/>
</dbReference>
<evidence type="ECO:0000256" key="6">
    <source>
        <dbReference type="ARBA" id="ARBA00022729"/>
    </source>
</evidence>
<keyword evidence="4 11" id="KW-1134">Transmembrane beta strand</keyword>
<evidence type="ECO:0000256" key="10">
    <source>
        <dbReference type="ARBA" id="ARBA00023237"/>
    </source>
</evidence>
<feature type="domain" description="TonB-dependent receptor-like beta-barrel" evidence="14">
    <location>
        <begin position="190"/>
        <end position="675"/>
    </location>
</feature>
<evidence type="ECO:0000256" key="3">
    <source>
        <dbReference type="ARBA" id="ARBA00022448"/>
    </source>
</evidence>
<dbReference type="CDD" id="cd01347">
    <property type="entry name" value="ligand_gated_channel"/>
    <property type="match status" value="1"/>
</dbReference>
<dbReference type="InterPro" id="IPR000531">
    <property type="entry name" value="Beta-barrel_TonB"/>
</dbReference>
<keyword evidence="7 12" id="KW-0798">TonB box</keyword>
<feature type="chain" id="PRO_5010181372" evidence="13">
    <location>
        <begin position="22"/>
        <end position="712"/>
    </location>
</feature>
<dbReference type="PROSITE" id="PS52016">
    <property type="entry name" value="TONB_DEPENDENT_REC_3"/>
    <property type="match status" value="1"/>
</dbReference>
<dbReference type="GO" id="GO:0009279">
    <property type="term" value="C:cell outer membrane"/>
    <property type="evidence" value="ECO:0007669"/>
    <property type="project" value="UniProtKB-SubCell"/>
</dbReference>
<evidence type="ECO:0000313" key="17">
    <source>
        <dbReference type="Proteomes" id="UP000186905"/>
    </source>
</evidence>
<dbReference type="AlphaFoldDB" id="A0A1Q9H1H6"/>
<dbReference type="OrthoDB" id="9764669at2"/>
<dbReference type="SUPFAM" id="SSF56935">
    <property type="entry name" value="Porins"/>
    <property type="match status" value="1"/>
</dbReference>
<gene>
    <name evidence="16" type="ORF">BIT28_04410</name>
</gene>
<dbReference type="GO" id="GO:0015344">
    <property type="term" value="F:siderophore uptake transmembrane transporter activity"/>
    <property type="evidence" value="ECO:0007669"/>
    <property type="project" value="TreeGrafter"/>
</dbReference>
<dbReference type="Proteomes" id="UP000186905">
    <property type="component" value="Unassembled WGS sequence"/>
</dbReference>
<dbReference type="STRING" id="1903952.BIT28_04410"/>
<evidence type="ECO:0000256" key="2">
    <source>
        <dbReference type="ARBA" id="ARBA00008143"/>
    </source>
</evidence>
<dbReference type="RefSeq" id="WP_075761767.1">
    <property type="nucleotide sequence ID" value="NZ_MJIL01000038.1"/>
</dbReference>
<dbReference type="PANTHER" id="PTHR30069:SF29">
    <property type="entry name" value="HEMOGLOBIN AND HEMOGLOBIN-HAPTOGLOBIN-BINDING PROTEIN 1-RELATED"/>
    <property type="match status" value="1"/>
</dbReference>
<dbReference type="Pfam" id="PF07715">
    <property type="entry name" value="Plug"/>
    <property type="match status" value="1"/>
</dbReference>
<organism evidence="16 17">
    <name type="scientific">Photobacterium proteolyticum</name>
    <dbReference type="NCBI Taxonomy" id="1903952"/>
    <lineage>
        <taxon>Bacteria</taxon>
        <taxon>Pseudomonadati</taxon>
        <taxon>Pseudomonadota</taxon>
        <taxon>Gammaproteobacteria</taxon>
        <taxon>Vibrionales</taxon>
        <taxon>Vibrionaceae</taxon>
        <taxon>Photobacterium</taxon>
    </lineage>
</organism>
<evidence type="ECO:0000256" key="4">
    <source>
        <dbReference type="ARBA" id="ARBA00022452"/>
    </source>
</evidence>
<keyword evidence="10 11" id="KW-0998">Cell outer membrane</keyword>
<keyword evidence="5 11" id="KW-0812">Transmembrane</keyword>
<dbReference type="InterPro" id="IPR039426">
    <property type="entry name" value="TonB-dep_rcpt-like"/>
</dbReference>
<dbReference type="InterPro" id="IPR012910">
    <property type="entry name" value="Plug_dom"/>
</dbReference>
<dbReference type="PANTHER" id="PTHR30069">
    <property type="entry name" value="TONB-DEPENDENT OUTER MEMBRANE RECEPTOR"/>
    <property type="match status" value="1"/>
</dbReference>
<dbReference type="InterPro" id="IPR037066">
    <property type="entry name" value="Plug_dom_sf"/>
</dbReference>
<keyword evidence="8 11" id="KW-0472">Membrane</keyword>
<dbReference type="NCBIfam" id="TIGR01786">
    <property type="entry name" value="TonB-hemlactrns"/>
    <property type="match status" value="1"/>
</dbReference>
<evidence type="ECO:0000256" key="1">
    <source>
        <dbReference type="ARBA" id="ARBA00004571"/>
    </source>
</evidence>
<comment type="caution">
    <text evidence="16">The sequence shown here is derived from an EMBL/GenBank/DDBJ whole genome shotgun (WGS) entry which is preliminary data.</text>
</comment>
<dbReference type="InterPro" id="IPR010949">
    <property type="entry name" value="TonB_Hb/transfer/lactofer_rcpt"/>
</dbReference>
<sequence>MKFSRVNVAVLTALAAGLVHAEDSVSMFEEVVVTANKYEESLSETAGSVVVVTGEQLEREGATELYDALNREPGVSVTGGAGRSQNITIRGITGNRISIVKDGIAMSDGYGALDINDKVGRNSFDLSTLKQIQVVKGASSTVYGSGAIGGVVILESKTPGDFLKGEDFYADVSTTYTGISNKYKVASNLAFRGGDTRSLLSLSYWTGEETRNHKQDLYNRDVKGINGAYTLHHDLNDQWLLKAKAEVYRDEMLREEGTASIQKDGAWEIKDFNEDTTQSTYTVMAGAEYYAESGAFDNMDTKAYWRYTDHEEYINRLMNRENNGVTELRREISDRSFTDELVGLSADFDKELFSNGLMHTLVYGAVLETSYHDRPVSKTVNDWNGKVTSESNPFAPARSYSLGAFIQDSIVINKWTAMLGLRFDLHELKPEKQDAIGVDFDLKDNSSNELSPSASLAYQFTPDLNAYVTYKHGYRAPEYDKTYGYVNHDFVPLTPFEILPNFDLEAETSDSFEVGSKYDDGTWQIYAAVFYNKFQNFIGISELGFNSESGLWEKRYENLSGVETYGAEVLLAYAFDQHWSASTKAGWVNGKDDNDEYIRSITPLEGNVELNYDQEAMNAYARLNWADAMDRTPGCSTDIGLKTDCAQTSGWASVDVGVGYSFTRDLELNVNVINLFDREYTRYQDVAGVSQDQTRFSSEPGRYFTVNARYAF</sequence>
<feature type="domain" description="TonB-dependent receptor plug" evidence="15">
    <location>
        <begin position="42"/>
        <end position="151"/>
    </location>
</feature>
<dbReference type="InterPro" id="IPR011276">
    <property type="entry name" value="TonB_haem/Hb_rcpt"/>
</dbReference>
<dbReference type="GO" id="GO:0044718">
    <property type="term" value="P:siderophore transmembrane transport"/>
    <property type="evidence" value="ECO:0007669"/>
    <property type="project" value="TreeGrafter"/>
</dbReference>
<evidence type="ECO:0000256" key="9">
    <source>
        <dbReference type="ARBA" id="ARBA00023170"/>
    </source>
</evidence>
<evidence type="ECO:0000259" key="14">
    <source>
        <dbReference type="Pfam" id="PF00593"/>
    </source>
</evidence>
<dbReference type="Pfam" id="PF00593">
    <property type="entry name" value="TonB_dep_Rec_b-barrel"/>
    <property type="match status" value="1"/>
</dbReference>
<reference evidence="16 17" key="1">
    <citation type="submission" date="2016-09" db="EMBL/GenBank/DDBJ databases">
        <title>Photobacterium proteolyticum sp. nov. a protease producing bacterium isolated from ocean sediments of Laizhou Bay.</title>
        <authorList>
            <person name="Li Y."/>
        </authorList>
    </citation>
    <scope>NUCLEOTIDE SEQUENCE [LARGE SCALE GENOMIC DNA]</scope>
    <source>
        <strain evidence="16 17">13-12</strain>
    </source>
</reference>
<dbReference type="Gene3D" id="2.170.130.10">
    <property type="entry name" value="TonB-dependent receptor, plug domain"/>
    <property type="match status" value="1"/>
</dbReference>
<evidence type="ECO:0000256" key="11">
    <source>
        <dbReference type="PROSITE-ProRule" id="PRU01360"/>
    </source>
</evidence>
<comment type="similarity">
    <text evidence="2">Belongs to the TonB-dependent receptor family. Hemoglobin/haptoglobin binding protein subfamily.</text>
</comment>
<feature type="signal peptide" evidence="13">
    <location>
        <begin position="1"/>
        <end position="21"/>
    </location>
</feature>
<keyword evidence="3 11" id="KW-0813">Transport</keyword>
<name>A0A1Q9H1H6_9GAMM</name>
<evidence type="ECO:0000256" key="13">
    <source>
        <dbReference type="SAM" id="SignalP"/>
    </source>
</evidence>
<protein>
    <submittedName>
        <fullName evidence="16">Ligand-gated channel</fullName>
    </submittedName>
</protein>
<dbReference type="EMBL" id="MJIL01000038">
    <property type="protein sequence ID" value="OLQ81632.1"/>
    <property type="molecule type" value="Genomic_DNA"/>
</dbReference>
<dbReference type="InterPro" id="IPR036942">
    <property type="entry name" value="Beta-barrel_TonB_sf"/>
</dbReference>
<accession>A0A1Q9H1H6</accession>
<evidence type="ECO:0000256" key="8">
    <source>
        <dbReference type="ARBA" id="ARBA00023136"/>
    </source>
</evidence>
<comment type="subcellular location">
    <subcellularLocation>
        <location evidence="1 11">Cell outer membrane</location>
        <topology evidence="1 11">Multi-pass membrane protein</topology>
    </subcellularLocation>
</comment>
<evidence type="ECO:0000256" key="12">
    <source>
        <dbReference type="RuleBase" id="RU003357"/>
    </source>
</evidence>
<keyword evidence="9" id="KW-0675">Receptor</keyword>
<keyword evidence="6 13" id="KW-0732">Signal</keyword>
<evidence type="ECO:0000259" key="15">
    <source>
        <dbReference type="Pfam" id="PF07715"/>
    </source>
</evidence>
<dbReference type="Gene3D" id="2.40.170.20">
    <property type="entry name" value="TonB-dependent receptor, beta-barrel domain"/>
    <property type="match status" value="1"/>
</dbReference>
<evidence type="ECO:0000256" key="5">
    <source>
        <dbReference type="ARBA" id="ARBA00022692"/>
    </source>
</evidence>
<proteinExistence type="inferred from homology"/>
<dbReference type="NCBIfam" id="TIGR01785">
    <property type="entry name" value="TonB-hemin"/>
    <property type="match status" value="1"/>
</dbReference>